<accession>Q1YXV6</accession>
<feature type="transmembrane region" description="Helical" evidence="1">
    <location>
        <begin position="132"/>
        <end position="150"/>
    </location>
</feature>
<evidence type="ECO:0008006" key="5">
    <source>
        <dbReference type="Google" id="ProtNLM"/>
    </source>
</evidence>
<reference evidence="3 4" key="1">
    <citation type="submission" date="2006-03" db="EMBL/GenBank/DDBJ databases">
        <authorList>
            <person name="Bartlett D.H."/>
            <person name="Valle G."/>
            <person name="Lauro F.M."/>
            <person name="Vezzi A."/>
            <person name="Simonato F."/>
            <person name="Eloe E."/>
            <person name="Vitulo N."/>
            <person name="Stratton T.K."/>
            <person name="D'angelo M."/>
            <person name="Ferriera S."/>
            <person name="Johnson J."/>
            <person name="Kravitz S."/>
            <person name="Beeson K."/>
            <person name="Sutton G."/>
            <person name="Rogers Y."/>
            <person name="Friedman R."/>
            <person name="Frazier M."/>
            <person name="Venter J.C."/>
        </authorList>
    </citation>
    <scope>NUCLEOTIDE SEQUENCE [LARGE SCALE GENOMIC DNA]</scope>
    <source>
        <strain evidence="3 4">3TCK</strain>
    </source>
</reference>
<dbReference type="Proteomes" id="UP000003789">
    <property type="component" value="Unassembled WGS sequence"/>
</dbReference>
<sequence length="201" mass="21106">MNFSRLLILPTLFAAPAALAHPGHMAHDSIVSGMLHPLTGLDHLIMLLGLGILISRVTRSLVNNDSVANSNSSIKIKLSLFIAALASLAIGLIAGNVIGAITGIEQIIAASIFVVALGVWNTFNHREPFTRRLLITSISLLFFHGFAHGVEATGRLSGFGIGMLITAVAIMFVGERVSYLVASKWLGVGIAASGIALMAMP</sequence>
<proteinExistence type="predicted"/>
<name>Q1YXV6_9GAMM</name>
<feature type="transmembrane region" description="Helical" evidence="1">
    <location>
        <begin position="44"/>
        <end position="62"/>
    </location>
</feature>
<keyword evidence="1" id="KW-0472">Membrane</keyword>
<comment type="caution">
    <text evidence="3">The sequence shown here is derived from an EMBL/GenBank/DDBJ whole genome shotgun (WGS) entry which is preliminary data.</text>
</comment>
<organism evidence="3 4">
    <name type="scientific">Photobacterium profundum 3TCK</name>
    <dbReference type="NCBI Taxonomy" id="314280"/>
    <lineage>
        <taxon>Bacteria</taxon>
        <taxon>Pseudomonadati</taxon>
        <taxon>Pseudomonadota</taxon>
        <taxon>Gammaproteobacteria</taxon>
        <taxon>Vibrionales</taxon>
        <taxon>Vibrionaceae</taxon>
        <taxon>Photobacterium</taxon>
    </lineage>
</organism>
<feature type="signal peptide" evidence="2">
    <location>
        <begin position="1"/>
        <end position="20"/>
    </location>
</feature>
<feature type="transmembrane region" description="Helical" evidence="1">
    <location>
        <begin position="181"/>
        <end position="200"/>
    </location>
</feature>
<evidence type="ECO:0000313" key="4">
    <source>
        <dbReference type="Proteomes" id="UP000003789"/>
    </source>
</evidence>
<feature type="transmembrane region" description="Helical" evidence="1">
    <location>
        <begin position="74"/>
        <end position="94"/>
    </location>
</feature>
<dbReference type="Pfam" id="PF04955">
    <property type="entry name" value="HupE_UreJ"/>
    <property type="match status" value="1"/>
</dbReference>
<evidence type="ECO:0000313" key="3">
    <source>
        <dbReference type="EMBL" id="EAS41141.1"/>
    </source>
</evidence>
<protein>
    <recommendedName>
        <fullName evidence="5">Urease accessory protein UreJ</fullName>
    </recommendedName>
</protein>
<dbReference type="AlphaFoldDB" id="Q1YXV6"/>
<evidence type="ECO:0000256" key="1">
    <source>
        <dbReference type="SAM" id="Phobius"/>
    </source>
</evidence>
<dbReference type="EMBL" id="AAPH01000040">
    <property type="protein sequence ID" value="EAS41141.1"/>
    <property type="molecule type" value="Genomic_DNA"/>
</dbReference>
<keyword evidence="1" id="KW-0812">Transmembrane</keyword>
<gene>
    <name evidence="3" type="ORF">P3TCK_07239</name>
</gene>
<keyword evidence="2" id="KW-0732">Signal</keyword>
<keyword evidence="1" id="KW-1133">Transmembrane helix</keyword>
<dbReference type="InterPro" id="IPR007038">
    <property type="entry name" value="HupE_UreJ"/>
</dbReference>
<dbReference type="HOGENOM" id="CLU_088877_2_0_6"/>
<dbReference type="RefSeq" id="WP_006229432.1">
    <property type="nucleotide sequence ID" value="NZ_CH724134.1"/>
</dbReference>
<dbReference type="OrthoDB" id="9808192at2"/>
<feature type="chain" id="PRO_5004197915" description="Urease accessory protein UreJ" evidence="2">
    <location>
        <begin position="21"/>
        <end position="201"/>
    </location>
</feature>
<feature type="transmembrane region" description="Helical" evidence="1">
    <location>
        <begin position="100"/>
        <end position="120"/>
    </location>
</feature>
<evidence type="ECO:0000256" key="2">
    <source>
        <dbReference type="SAM" id="SignalP"/>
    </source>
</evidence>
<feature type="transmembrane region" description="Helical" evidence="1">
    <location>
        <begin position="156"/>
        <end position="174"/>
    </location>
</feature>